<dbReference type="Proteomes" id="UP000694563">
    <property type="component" value="Chromosome 1"/>
</dbReference>
<organism evidence="1 2">
    <name type="scientific">Catharus ustulatus</name>
    <name type="common">Russet-backed thrush</name>
    <name type="synonym">Hylocichla ustulatus</name>
    <dbReference type="NCBI Taxonomy" id="91951"/>
    <lineage>
        <taxon>Eukaryota</taxon>
        <taxon>Metazoa</taxon>
        <taxon>Chordata</taxon>
        <taxon>Craniata</taxon>
        <taxon>Vertebrata</taxon>
        <taxon>Euteleostomi</taxon>
        <taxon>Archelosauria</taxon>
        <taxon>Archosauria</taxon>
        <taxon>Dinosauria</taxon>
        <taxon>Saurischia</taxon>
        <taxon>Theropoda</taxon>
        <taxon>Coelurosauria</taxon>
        <taxon>Aves</taxon>
        <taxon>Neognathae</taxon>
        <taxon>Neoaves</taxon>
        <taxon>Telluraves</taxon>
        <taxon>Australaves</taxon>
        <taxon>Passeriformes</taxon>
        <taxon>Turdidae</taxon>
        <taxon>Catharus</taxon>
    </lineage>
</organism>
<reference evidence="1" key="1">
    <citation type="submission" date="2020-10" db="EMBL/GenBank/DDBJ databases">
        <title>Catharus ustulatus (Swainson's thrush) genome, bCatUst1, primary haplotype v2.</title>
        <authorList>
            <person name="Delmore K."/>
            <person name="Vafadar M."/>
            <person name="Formenti G."/>
            <person name="Chow W."/>
            <person name="Pelan S."/>
            <person name="Howe K."/>
            <person name="Rhie A."/>
            <person name="Mountcastle J."/>
            <person name="Haase B."/>
            <person name="Fedrigo O."/>
            <person name="Jarvis E.D."/>
        </authorList>
    </citation>
    <scope>NUCLEOTIDE SEQUENCE [LARGE SCALE GENOMIC DNA]</scope>
</reference>
<evidence type="ECO:0000313" key="1">
    <source>
        <dbReference type="Ensembl" id="ENSCUSP00005003704.1"/>
    </source>
</evidence>
<reference evidence="1" key="2">
    <citation type="submission" date="2025-08" db="UniProtKB">
        <authorList>
            <consortium name="Ensembl"/>
        </authorList>
    </citation>
    <scope>IDENTIFICATION</scope>
</reference>
<reference evidence="1" key="3">
    <citation type="submission" date="2025-09" db="UniProtKB">
        <authorList>
            <consortium name="Ensembl"/>
        </authorList>
    </citation>
    <scope>IDENTIFICATION</scope>
</reference>
<dbReference type="Ensembl" id="ENSCUST00005003880.1">
    <property type="protein sequence ID" value="ENSCUSP00005003704.1"/>
    <property type="gene ID" value="ENSCUSG00005002466.1"/>
</dbReference>
<accession>A0A8C3XZ36</accession>
<protein>
    <submittedName>
        <fullName evidence="1">Uncharacterized protein</fullName>
    </submittedName>
</protein>
<name>A0A8C3XZ36_CATUS</name>
<evidence type="ECO:0000313" key="2">
    <source>
        <dbReference type="Proteomes" id="UP000694563"/>
    </source>
</evidence>
<sequence>SSCCSSPPPLADWDSSSGTGCTESCAFPSCTESCAFPSCTESCAFPSCTESCAFPSCTESCAFPSCTESCAFPSCTESWELGTALAARAAGKERIAPHHPCSTRCVICSVPDVPEYPHRSAPADPGAQGLVLNHAAATLCPTALQVTGTRDTCHLPVLGCASPAREHPCRSRWPAPVPTG</sequence>
<dbReference type="AlphaFoldDB" id="A0A8C3XZ36"/>
<proteinExistence type="predicted"/>
<keyword evidence="2" id="KW-1185">Reference proteome</keyword>